<dbReference type="SUPFAM" id="SSF52540">
    <property type="entry name" value="P-loop containing nucleoside triphosphate hydrolases"/>
    <property type="match status" value="1"/>
</dbReference>
<comment type="caution">
    <text evidence="4">The sequence shown here is derived from an EMBL/GenBank/DDBJ whole genome shotgun (WGS) entry which is preliminary data.</text>
</comment>
<dbReference type="InterPro" id="IPR000863">
    <property type="entry name" value="Sulfotransferase_dom"/>
</dbReference>
<evidence type="ECO:0000313" key="5">
    <source>
        <dbReference type="Proteomes" id="UP001162164"/>
    </source>
</evidence>
<evidence type="ECO:0000259" key="3">
    <source>
        <dbReference type="Pfam" id="PF00685"/>
    </source>
</evidence>
<reference evidence="4" key="1">
    <citation type="journal article" date="2023" name="Insect Mol. Biol.">
        <title>Genome sequencing provides insights into the evolution of gene families encoding plant cell wall-degrading enzymes in longhorned beetles.</title>
        <authorList>
            <person name="Shin N.R."/>
            <person name="Okamura Y."/>
            <person name="Kirsch R."/>
            <person name="Pauchet Y."/>
        </authorList>
    </citation>
    <scope>NUCLEOTIDE SEQUENCE</scope>
    <source>
        <strain evidence="4">MMC_N1</strain>
    </source>
</reference>
<dbReference type="InterPro" id="IPR027417">
    <property type="entry name" value="P-loop_NTPase"/>
</dbReference>
<keyword evidence="5" id="KW-1185">Reference proteome</keyword>
<evidence type="ECO:0000256" key="2">
    <source>
        <dbReference type="ARBA" id="ARBA00022679"/>
    </source>
</evidence>
<dbReference type="Gene3D" id="3.40.50.300">
    <property type="entry name" value="P-loop containing nucleotide triphosphate hydrolases"/>
    <property type="match status" value="1"/>
</dbReference>
<dbReference type="EMBL" id="JAPWTJ010000110">
    <property type="protein sequence ID" value="KAJ8982719.1"/>
    <property type="molecule type" value="Genomic_DNA"/>
</dbReference>
<feature type="domain" description="Sulfotransferase" evidence="3">
    <location>
        <begin position="54"/>
        <end position="323"/>
    </location>
</feature>
<sequence length="328" mass="38581">MVSTDNEDAELDQILDKHFKNKFRSGYVNIKGFSMPKRFEDMQEDIYNWNVLSDKDVWISSFPKTGTTWTQEMVWMILNNLDAVKGQENLGFRVPFLELSAIFDHRESIKNNPDFDPPEFLADSIKYCKSLKSPVCLKTHLPWCLMPKHIQEGTRKPKIIYVTRNPKDTCVSYFNHAKLLEGYSGTFDDFCRLFLAGKLTYTPFWEHIFPYWERRHQSNILFVKYEEMIKDLPTVIRRVAQFLEKDLTDQQVAFLTDHLSFASMKKNRSVNYDTLVEFNKKHNLTNFDGAFMNSGTVGSHKTKMSPEWIEKFDAWTEEHLKGSLYSLE</sequence>
<dbReference type="Pfam" id="PF00685">
    <property type="entry name" value="Sulfotransfer_1"/>
    <property type="match status" value="1"/>
</dbReference>
<evidence type="ECO:0000256" key="1">
    <source>
        <dbReference type="ARBA" id="ARBA00005771"/>
    </source>
</evidence>
<accession>A0ABQ9JYN5</accession>
<evidence type="ECO:0000313" key="4">
    <source>
        <dbReference type="EMBL" id="KAJ8982719.1"/>
    </source>
</evidence>
<name>A0ABQ9JYN5_9CUCU</name>
<gene>
    <name evidence="4" type="ORF">NQ317_019510</name>
</gene>
<proteinExistence type="inferred from homology"/>
<protein>
    <recommendedName>
        <fullName evidence="3">Sulfotransferase domain-containing protein</fullName>
    </recommendedName>
</protein>
<keyword evidence="2" id="KW-0808">Transferase</keyword>
<dbReference type="PANTHER" id="PTHR11783">
    <property type="entry name" value="SULFOTRANSFERASE SULT"/>
    <property type="match status" value="1"/>
</dbReference>
<organism evidence="4 5">
    <name type="scientific">Molorchus minor</name>
    <dbReference type="NCBI Taxonomy" id="1323400"/>
    <lineage>
        <taxon>Eukaryota</taxon>
        <taxon>Metazoa</taxon>
        <taxon>Ecdysozoa</taxon>
        <taxon>Arthropoda</taxon>
        <taxon>Hexapoda</taxon>
        <taxon>Insecta</taxon>
        <taxon>Pterygota</taxon>
        <taxon>Neoptera</taxon>
        <taxon>Endopterygota</taxon>
        <taxon>Coleoptera</taxon>
        <taxon>Polyphaga</taxon>
        <taxon>Cucujiformia</taxon>
        <taxon>Chrysomeloidea</taxon>
        <taxon>Cerambycidae</taxon>
        <taxon>Lamiinae</taxon>
        <taxon>Monochamini</taxon>
        <taxon>Molorchus</taxon>
    </lineage>
</organism>
<dbReference type="Proteomes" id="UP001162164">
    <property type="component" value="Unassembled WGS sequence"/>
</dbReference>
<comment type="similarity">
    <text evidence="1">Belongs to the sulfotransferase 1 family.</text>
</comment>